<dbReference type="Proteomes" id="UP001144256">
    <property type="component" value="Unassembled WGS sequence"/>
</dbReference>
<feature type="domain" description="ABC transporter" evidence="4">
    <location>
        <begin position="4"/>
        <end position="235"/>
    </location>
</feature>
<dbReference type="AlphaFoldDB" id="A0A9W6DG64"/>
<evidence type="ECO:0000256" key="1">
    <source>
        <dbReference type="ARBA" id="ARBA00022448"/>
    </source>
</evidence>
<keyword evidence="2" id="KW-0547">Nucleotide-binding</keyword>
<dbReference type="InterPro" id="IPR012340">
    <property type="entry name" value="NA-bd_OB-fold"/>
</dbReference>
<sequence>MADLELKNINKIYPEGFQAVYDCNIDIKNGEFIVLVGPSGCGKSTLLRMIAGLEEITSGDMLLDGKRINDTAPSDRDIAMVFQNYALYGNMTVYENMGLSLTVRHENTDKIHKKVMKAADIADLKSYLNRKPNNLSGGQRQRVALGRSIVRDATIFLMDEPLSNLDAKLRTSTRKEIVDLHNKLNKTFIYVTHDQIEAMTMADRVVILNKGKIQQIATPSELYLSPENIFVGGFIGSPPMNFIKGHIDGNRFVSESFNVKIPEDKMKILTDYIGKQIILGVRPEHFSNEPISLKKYSDSVVDCIVDVVEFLGADMLIHFELGEKKLVSKIRARQSYSYGDEIRLAIKMDEVHFFDTETELRIR</sequence>
<name>A0A9W6DG64_9FIRM</name>
<dbReference type="InterPro" id="IPR003593">
    <property type="entry name" value="AAA+_ATPase"/>
</dbReference>
<dbReference type="InterPro" id="IPR003439">
    <property type="entry name" value="ABC_transporter-like_ATP-bd"/>
</dbReference>
<dbReference type="NCBIfam" id="NF008653">
    <property type="entry name" value="PRK11650.1"/>
    <property type="match status" value="1"/>
</dbReference>
<protein>
    <submittedName>
        <fullName evidence="5">Sugar ABC transporter ATP-binding protein</fullName>
    </submittedName>
</protein>
<dbReference type="GO" id="GO:0140359">
    <property type="term" value="F:ABC-type transporter activity"/>
    <property type="evidence" value="ECO:0007669"/>
    <property type="project" value="InterPro"/>
</dbReference>
<dbReference type="InterPro" id="IPR015855">
    <property type="entry name" value="ABC_transpr_MalK-like"/>
</dbReference>
<evidence type="ECO:0000313" key="5">
    <source>
        <dbReference type="EMBL" id="GKX29419.1"/>
    </source>
</evidence>
<evidence type="ECO:0000313" key="6">
    <source>
        <dbReference type="Proteomes" id="UP001144256"/>
    </source>
</evidence>
<reference evidence="5" key="1">
    <citation type="submission" date="2022-06" db="EMBL/GenBank/DDBJ databases">
        <title>Vallitalea longa sp. nov., an anaerobic bacterium isolated from marine sediment.</title>
        <authorList>
            <person name="Hirano S."/>
            <person name="Terahara T."/>
            <person name="Mori K."/>
            <person name="Hamada M."/>
            <person name="Matsumoto R."/>
            <person name="Kobayashi T."/>
        </authorList>
    </citation>
    <scope>NUCLEOTIDE SEQUENCE</scope>
    <source>
        <strain evidence="5">SH18-1</strain>
    </source>
</reference>
<dbReference type="Gene3D" id="2.40.50.140">
    <property type="entry name" value="Nucleic acid-binding proteins"/>
    <property type="match status" value="1"/>
</dbReference>
<keyword evidence="1" id="KW-0813">Transport</keyword>
<keyword evidence="3 5" id="KW-0067">ATP-binding</keyword>
<dbReference type="Gene3D" id="3.40.50.300">
    <property type="entry name" value="P-loop containing nucleotide triphosphate hydrolases"/>
    <property type="match status" value="1"/>
</dbReference>
<dbReference type="FunFam" id="3.40.50.300:FF:000042">
    <property type="entry name" value="Maltose/maltodextrin ABC transporter, ATP-binding protein"/>
    <property type="match status" value="1"/>
</dbReference>
<dbReference type="InterPro" id="IPR017871">
    <property type="entry name" value="ABC_transporter-like_CS"/>
</dbReference>
<comment type="caution">
    <text evidence="5">The sequence shown here is derived from an EMBL/GenBank/DDBJ whole genome shotgun (WGS) entry which is preliminary data.</text>
</comment>
<dbReference type="InterPro" id="IPR027417">
    <property type="entry name" value="P-loop_NTPase"/>
</dbReference>
<dbReference type="CDD" id="cd03301">
    <property type="entry name" value="ABC_MalK_N"/>
    <property type="match status" value="1"/>
</dbReference>
<dbReference type="PANTHER" id="PTHR43875:SF1">
    <property type="entry name" value="OSMOPROTECTIVE COMPOUNDS UPTAKE ATP-BINDING PROTEIN GGTA"/>
    <property type="match status" value="1"/>
</dbReference>
<dbReference type="InterPro" id="IPR047641">
    <property type="entry name" value="ABC_transpr_MalK/UgpC-like"/>
</dbReference>
<dbReference type="Pfam" id="PF00005">
    <property type="entry name" value="ABC_tran"/>
    <property type="match status" value="1"/>
</dbReference>
<dbReference type="EMBL" id="BRLB01000004">
    <property type="protein sequence ID" value="GKX29419.1"/>
    <property type="molecule type" value="Genomic_DNA"/>
</dbReference>
<dbReference type="Gene3D" id="2.40.50.100">
    <property type="match status" value="1"/>
</dbReference>
<evidence type="ECO:0000256" key="2">
    <source>
        <dbReference type="ARBA" id="ARBA00022741"/>
    </source>
</evidence>
<gene>
    <name evidence="5" type="ORF">SH1V18_18990</name>
</gene>
<evidence type="ECO:0000256" key="3">
    <source>
        <dbReference type="ARBA" id="ARBA00022840"/>
    </source>
</evidence>
<dbReference type="GO" id="GO:0016887">
    <property type="term" value="F:ATP hydrolysis activity"/>
    <property type="evidence" value="ECO:0007669"/>
    <property type="project" value="InterPro"/>
</dbReference>
<dbReference type="SMART" id="SM00382">
    <property type="entry name" value="AAA"/>
    <property type="match status" value="1"/>
</dbReference>
<accession>A0A9W6DG64</accession>
<proteinExistence type="predicted"/>
<dbReference type="SUPFAM" id="SSF52540">
    <property type="entry name" value="P-loop containing nucleoside triphosphate hydrolases"/>
    <property type="match status" value="1"/>
</dbReference>
<dbReference type="GO" id="GO:0055052">
    <property type="term" value="C:ATP-binding cassette (ABC) transporter complex, substrate-binding subunit-containing"/>
    <property type="evidence" value="ECO:0007669"/>
    <property type="project" value="TreeGrafter"/>
</dbReference>
<organism evidence="5 6">
    <name type="scientific">Vallitalea longa</name>
    <dbReference type="NCBI Taxonomy" id="2936439"/>
    <lineage>
        <taxon>Bacteria</taxon>
        <taxon>Bacillati</taxon>
        <taxon>Bacillota</taxon>
        <taxon>Clostridia</taxon>
        <taxon>Lachnospirales</taxon>
        <taxon>Vallitaleaceae</taxon>
        <taxon>Vallitalea</taxon>
    </lineage>
</organism>
<dbReference type="PROSITE" id="PS50893">
    <property type="entry name" value="ABC_TRANSPORTER_2"/>
    <property type="match status" value="1"/>
</dbReference>
<dbReference type="PROSITE" id="PS00211">
    <property type="entry name" value="ABC_TRANSPORTER_1"/>
    <property type="match status" value="1"/>
</dbReference>
<dbReference type="InterPro" id="IPR040582">
    <property type="entry name" value="OB_MalK-like"/>
</dbReference>
<dbReference type="SUPFAM" id="SSF50331">
    <property type="entry name" value="MOP-like"/>
    <property type="match status" value="1"/>
</dbReference>
<dbReference type="GO" id="GO:0008643">
    <property type="term" value="P:carbohydrate transport"/>
    <property type="evidence" value="ECO:0007669"/>
    <property type="project" value="InterPro"/>
</dbReference>
<dbReference type="PANTHER" id="PTHR43875">
    <property type="entry name" value="MALTODEXTRIN IMPORT ATP-BINDING PROTEIN MSMX"/>
    <property type="match status" value="1"/>
</dbReference>
<dbReference type="InterPro" id="IPR008995">
    <property type="entry name" value="Mo/tungstate-bd_C_term_dom"/>
</dbReference>
<dbReference type="Pfam" id="PF17912">
    <property type="entry name" value="OB_MalK"/>
    <property type="match status" value="1"/>
</dbReference>
<keyword evidence="6" id="KW-1185">Reference proteome</keyword>
<dbReference type="GO" id="GO:0005524">
    <property type="term" value="F:ATP binding"/>
    <property type="evidence" value="ECO:0007669"/>
    <property type="project" value="UniProtKB-KW"/>
</dbReference>
<evidence type="ECO:0000259" key="4">
    <source>
        <dbReference type="PROSITE" id="PS50893"/>
    </source>
</evidence>
<dbReference type="RefSeq" id="WP_281814898.1">
    <property type="nucleotide sequence ID" value="NZ_BRLB01000004.1"/>
</dbReference>